<evidence type="ECO:0000256" key="1">
    <source>
        <dbReference type="ARBA" id="ARBA00009986"/>
    </source>
</evidence>
<dbReference type="SUPFAM" id="SSF53720">
    <property type="entry name" value="ALDH-like"/>
    <property type="match status" value="1"/>
</dbReference>
<dbReference type="OrthoDB" id="310895at2759"/>
<dbReference type="Pfam" id="PF00171">
    <property type="entry name" value="Aldedh"/>
    <property type="match status" value="1"/>
</dbReference>
<keyword evidence="7" id="KW-1185">Reference proteome</keyword>
<dbReference type="Gene3D" id="3.40.309.10">
    <property type="entry name" value="Aldehyde Dehydrogenase, Chain A, domain 2"/>
    <property type="match status" value="1"/>
</dbReference>
<dbReference type="Proteomes" id="UP000789390">
    <property type="component" value="Unassembled WGS sequence"/>
</dbReference>
<keyword evidence="2 4" id="KW-0560">Oxidoreductase</keyword>
<dbReference type="PANTHER" id="PTHR11699">
    <property type="entry name" value="ALDEHYDE DEHYDROGENASE-RELATED"/>
    <property type="match status" value="1"/>
</dbReference>
<evidence type="ECO:0000256" key="4">
    <source>
        <dbReference type="RuleBase" id="RU003345"/>
    </source>
</evidence>
<evidence type="ECO:0000256" key="2">
    <source>
        <dbReference type="ARBA" id="ARBA00023002"/>
    </source>
</evidence>
<dbReference type="InterPro" id="IPR016163">
    <property type="entry name" value="Ald_DH_C"/>
</dbReference>
<dbReference type="FunFam" id="3.40.309.10:FF:000001">
    <property type="entry name" value="Mitochondrial aldehyde dehydrogenase 2"/>
    <property type="match status" value="1"/>
</dbReference>
<dbReference type="FunFam" id="3.40.605.10:FF:000050">
    <property type="entry name" value="Aldehyde dehydrogenase, mitochondrial"/>
    <property type="match status" value="1"/>
</dbReference>
<proteinExistence type="inferred from homology"/>
<protein>
    <recommendedName>
        <fullName evidence="5">Aldehyde dehydrogenase domain-containing protein</fullName>
    </recommendedName>
</protein>
<dbReference type="EMBL" id="CAKKLH010000070">
    <property type="protein sequence ID" value="CAH0102028.1"/>
    <property type="molecule type" value="Genomic_DNA"/>
</dbReference>
<dbReference type="GO" id="GO:0016620">
    <property type="term" value="F:oxidoreductase activity, acting on the aldehyde or oxo group of donors, NAD or NADP as acceptor"/>
    <property type="evidence" value="ECO:0007669"/>
    <property type="project" value="InterPro"/>
</dbReference>
<organism evidence="6 7">
    <name type="scientific">Daphnia galeata</name>
    <dbReference type="NCBI Taxonomy" id="27404"/>
    <lineage>
        <taxon>Eukaryota</taxon>
        <taxon>Metazoa</taxon>
        <taxon>Ecdysozoa</taxon>
        <taxon>Arthropoda</taxon>
        <taxon>Crustacea</taxon>
        <taxon>Branchiopoda</taxon>
        <taxon>Diplostraca</taxon>
        <taxon>Cladocera</taxon>
        <taxon>Anomopoda</taxon>
        <taxon>Daphniidae</taxon>
        <taxon>Daphnia</taxon>
    </lineage>
</organism>
<comment type="similarity">
    <text evidence="1 4">Belongs to the aldehyde dehydrogenase family.</text>
</comment>
<dbReference type="InterPro" id="IPR016161">
    <property type="entry name" value="Ald_DH/histidinol_DH"/>
</dbReference>
<feature type="active site" evidence="3">
    <location>
        <position position="255"/>
    </location>
</feature>
<evidence type="ECO:0000256" key="3">
    <source>
        <dbReference type="PROSITE-ProRule" id="PRU10007"/>
    </source>
</evidence>
<dbReference type="InterPro" id="IPR015590">
    <property type="entry name" value="Aldehyde_DH_dom"/>
</dbReference>
<dbReference type="PROSITE" id="PS00687">
    <property type="entry name" value="ALDEHYDE_DEHYDR_GLU"/>
    <property type="match status" value="1"/>
</dbReference>
<name>A0A8J2RCZ7_9CRUS</name>
<reference evidence="6" key="1">
    <citation type="submission" date="2021-11" db="EMBL/GenBank/DDBJ databases">
        <authorList>
            <person name="Schell T."/>
        </authorList>
    </citation>
    <scope>NUCLEOTIDE SEQUENCE</scope>
    <source>
        <strain evidence="6">M5</strain>
    </source>
</reference>
<dbReference type="InterPro" id="IPR029510">
    <property type="entry name" value="Ald_DH_CS_GLU"/>
</dbReference>
<dbReference type="Gene3D" id="3.40.605.10">
    <property type="entry name" value="Aldehyde Dehydrogenase, Chain A, domain 1"/>
    <property type="match status" value="1"/>
</dbReference>
<dbReference type="AlphaFoldDB" id="A0A8J2RCZ7"/>
<dbReference type="FunFam" id="3.40.605.10:FF:000026">
    <property type="entry name" value="Aldehyde dehydrogenase, putative"/>
    <property type="match status" value="1"/>
</dbReference>
<evidence type="ECO:0000313" key="7">
    <source>
        <dbReference type="Proteomes" id="UP000789390"/>
    </source>
</evidence>
<accession>A0A8J2RCZ7</accession>
<evidence type="ECO:0000259" key="5">
    <source>
        <dbReference type="Pfam" id="PF00171"/>
    </source>
</evidence>
<comment type="caution">
    <text evidence="6">The sequence shown here is derived from an EMBL/GenBank/DDBJ whole genome shotgun (WGS) entry which is preliminary data.</text>
</comment>
<gene>
    <name evidence="6" type="ORF">DGAL_LOCUS4403</name>
</gene>
<dbReference type="InterPro" id="IPR016162">
    <property type="entry name" value="Ald_DH_N"/>
</dbReference>
<sequence>MAPEIKFTKLFINGQFVDSQSGKTFPVVNPSTGKVICQVSEGDKADIDLAVDAANEAFKLGSTWRTMDASARGRMMDKLVGLMERDLHYLAQLETYNNGKPLKDAVFDIYGAMYALKYYSGWADKIHGQSIPADGNVFVVTRKEPIGVAGQIIPWNFPILMLAWKWGPALAAGCTIVMKPAEQTPLTALYMAQLSVEAGFPPGVINVVNGFGATAGAALASHDRVQKIAFTGSTAVGKLIMKAAAESNLKRVSLELGGKSPIVVFPDVDLDKAVQTCHAAVFANMGQCNTSLSGCCAGTRTFVHESIYDKFVEKATELARKRKLGDPFGEVDQGPQVSELQFNRVMALIEAGKKEGAGLKTGGLKHGSEGYFIEPTVFVDVQDDMRIAKEEVLLLTIFGPVQQIMKFSTMEEVIKRANDTHYGLAAGILTNDINRALTFSQAVNAGTVWVNCFLHVTSQAPFGGFKQSGIGREMGEEGIHSYVEVKTVTISMAKF</sequence>
<feature type="domain" description="Aldehyde dehydrogenase" evidence="5">
    <location>
        <begin position="16"/>
        <end position="488"/>
    </location>
</feature>
<evidence type="ECO:0000313" key="6">
    <source>
        <dbReference type="EMBL" id="CAH0102028.1"/>
    </source>
</evidence>